<proteinExistence type="predicted"/>
<keyword evidence="1" id="KW-1133">Transmembrane helix</keyword>
<sequence length="381" mass="42884">MSWQRQVLFIGGFDPKSSAHYHRMYRDAASQRPTSAAGETVHVSKQRQRDGIYAHWEVHWQQPNQDPMHTRYTVMGWHDIVLAHWPRHLGRVLHDYWFVYGHAGLDGTFARVHRAGASAFWLALFPLLLCIGVLGLGTGLGAWWGHIDDDAALLGALIGFGLSVGLWRWLAHWLDSEWLLRLYGFTFAQAREQLPELDQRIDAFADHLIIAAQAPDLQELLLVGHSTGTILAAQVMARALEKAPWLGTRGPALSLLTLGHCVPILALQPPAQRLREQLAALVDVPQLTWIDYSAPADWAVFAHTPPWLHGQGRTRRLALSPRFHRVLSPVHYRSLMPWHKRHGLHMQYIKAPDLPDGYDPVALTASPLTLAAQHASHFRAA</sequence>
<dbReference type="KEGG" id="vff:VITFI_CDS3215"/>
<dbReference type="OrthoDB" id="5597362at2"/>
<dbReference type="EMBL" id="CP022423">
    <property type="protein sequence ID" value="ASM78992.1"/>
    <property type="molecule type" value="Genomic_DNA"/>
</dbReference>
<evidence type="ECO:0000256" key="1">
    <source>
        <dbReference type="SAM" id="Phobius"/>
    </source>
</evidence>
<reference evidence="2 3" key="1">
    <citation type="submission" date="2017-07" db="EMBL/GenBank/DDBJ databases">
        <title>Complete Genome Sequence of the cosmetic ferment Vitreoscilla filiformis (ATCC15551).</title>
        <authorList>
            <person name="Contreras S."/>
            <person name="Sagory-Zalkind P."/>
            <person name="Blanquart H."/>
            <person name="Iltis A."/>
            <person name="Morand S.C."/>
        </authorList>
    </citation>
    <scope>NUCLEOTIDE SEQUENCE [LARGE SCALE GENOMIC DNA]</scope>
    <source>
        <strain evidence="2 3">ATCC 15551</strain>
    </source>
</reference>
<dbReference type="RefSeq" id="WP_089417846.1">
    <property type="nucleotide sequence ID" value="NZ_CP022423.1"/>
</dbReference>
<feature type="transmembrane region" description="Helical" evidence="1">
    <location>
        <begin position="151"/>
        <end position="171"/>
    </location>
</feature>
<dbReference type="SUPFAM" id="SSF53474">
    <property type="entry name" value="alpha/beta-Hydrolases"/>
    <property type="match status" value="1"/>
</dbReference>
<name>A0A221KIX3_VITFI</name>
<keyword evidence="1" id="KW-0812">Transmembrane</keyword>
<keyword evidence="3" id="KW-1185">Reference proteome</keyword>
<keyword evidence="1" id="KW-0472">Membrane</keyword>
<evidence type="ECO:0008006" key="4">
    <source>
        <dbReference type="Google" id="ProtNLM"/>
    </source>
</evidence>
<protein>
    <recommendedName>
        <fullName evidence="4">Alpha/beta hydrolase</fullName>
    </recommendedName>
</protein>
<accession>A0A221KIX3</accession>
<dbReference type="Proteomes" id="UP000199729">
    <property type="component" value="Chromosome"/>
</dbReference>
<feature type="transmembrane region" description="Helical" evidence="1">
    <location>
        <begin position="119"/>
        <end position="145"/>
    </location>
</feature>
<evidence type="ECO:0000313" key="2">
    <source>
        <dbReference type="EMBL" id="ASM78992.1"/>
    </source>
</evidence>
<evidence type="ECO:0000313" key="3">
    <source>
        <dbReference type="Proteomes" id="UP000199729"/>
    </source>
</evidence>
<dbReference type="Gene3D" id="3.40.50.1820">
    <property type="entry name" value="alpha/beta hydrolase"/>
    <property type="match status" value="1"/>
</dbReference>
<dbReference type="AlphaFoldDB" id="A0A221KIX3"/>
<dbReference type="InterPro" id="IPR029058">
    <property type="entry name" value="AB_hydrolase_fold"/>
</dbReference>
<organism evidence="2 3">
    <name type="scientific">Vitreoscilla filiformis</name>
    <dbReference type="NCBI Taxonomy" id="63"/>
    <lineage>
        <taxon>Bacteria</taxon>
        <taxon>Pseudomonadati</taxon>
        <taxon>Pseudomonadota</taxon>
        <taxon>Betaproteobacteria</taxon>
        <taxon>Neisseriales</taxon>
        <taxon>Neisseriaceae</taxon>
        <taxon>Vitreoscilla</taxon>
    </lineage>
</organism>
<gene>
    <name evidence="2" type="ORF">VITFI_CDS3215</name>
</gene>